<keyword evidence="8" id="KW-1185">Reference proteome</keyword>
<evidence type="ECO:0000256" key="4">
    <source>
        <dbReference type="ARBA" id="ARBA00023136"/>
    </source>
</evidence>
<keyword evidence="3" id="KW-0732">Signal</keyword>
<dbReference type="PROSITE" id="PS51257">
    <property type="entry name" value="PROKAR_LIPOPROTEIN"/>
    <property type="match status" value="1"/>
</dbReference>
<evidence type="ECO:0000256" key="3">
    <source>
        <dbReference type="ARBA" id="ARBA00022729"/>
    </source>
</evidence>
<evidence type="ECO:0000256" key="5">
    <source>
        <dbReference type="ARBA" id="ARBA00023237"/>
    </source>
</evidence>
<gene>
    <name evidence="7" type="ORF">GCM10022289_13250</name>
</gene>
<proteinExistence type="predicted"/>
<feature type="domain" description="Bacterial surface antigen (D15)" evidence="6">
    <location>
        <begin position="582"/>
        <end position="770"/>
    </location>
</feature>
<evidence type="ECO:0000313" key="8">
    <source>
        <dbReference type="Proteomes" id="UP001501772"/>
    </source>
</evidence>
<keyword evidence="4" id="KW-0472">Membrane</keyword>
<organism evidence="7 8">
    <name type="scientific">Pedobacter jeongneungensis</name>
    <dbReference type="NCBI Taxonomy" id="947309"/>
    <lineage>
        <taxon>Bacteria</taxon>
        <taxon>Pseudomonadati</taxon>
        <taxon>Bacteroidota</taxon>
        <taxon>Sphingobacteriia</taxon>
        <taxon>Sphingobacteriales</taxon>
        <taxon>Sphingobacteriaceae</taxon>
        <taxon>Pedobacter</taxon>
    </lineage>
</organism>
<dbReference type="PANTHER" id="PTHR12815">
    <property type="entry name" value="SORTING AND ASSEMBLY MACHINERY SAMM50 PROTEIN FAMILY MEMBER"/>
    <property type="match status" value="1"/>
</dbReference>
<dbReference type="PANTHER" id="PTHR12815:SF47">
    <property type="entry name" value="TRANSLOCATION AND ASSEMBLY MODULE SUBUNIT TAMA"/>
    <property type="match status" value="1"/>
</dbReference>
<dbReference type="InterPro" id="IPR039910">
    <property type="entry name" value="D15-like"/>
</dbReference>
<protein>
    <submittedName>
        <fullName evidence="7">BamA/TamA family outer membrane protein</fullName>
    </submittedName>
</protein>
<dbReference type="RefSeq" id="WP_344850531.1">
    <property type="nucleotide sequence ID" value="NZ_BAABBY010000003.1"/>
</dbReference>
<dbReference type="EMBL" id="BAABBY010000003">
    <property type="protein sequence ID" value="GAA4200842.1"/>
    <property type="molecule type" value="Genomic_DNA"/>
</dbReference>
<comment type="subcellular location">
    <subcellularLocation>
        <location evidence="1">Membrane</location>
    </subcellularLocation>
</comment>
<dbReference type="Gene3D" id="2.40.160.50">
    <property type="entry name" value="membrane protein fhac: a member of the omp85/tpsb transporter family"/>
    <property type="match status" value="1"/>
</dbReference>
<evidence type="ECO:0000256" key="2">
    <source>
        <dbReference type="ARBA" id="ARBA00022692"/>
    </source>
</evidence>
<sequence length="810" mass="92573">MILKAYQYLINIKLKSTAILLFIIVLIQACSSTKYIADYQSIVKKVTIDSVDKKFEEQAYNYVQKDLRPASKLSIQVPLYNLFNTKDGRYKTTDIKPFGTPPAILDSTLVEISRTQIQKFLKSKGYRQAEVTSAIKVENKKAEVIFSAKPGPAYFIDKLTDSIPNTNIKNLYESNKASVTHLHKGMQYDEDSLTYEREQIYRIMKENGYFYFLRPYVNFDVYGAEATSKTNKIDLNLNVTDPNDGPHKQFNIGYTHMIIAPNPDGFPDSVRYKLNKDTINGIIFTDFSKRYRRNPIVRYDFLKQGELYDIRNENLTYDRLYELNIFKNVKIDYFRRDSTSNKVNTVIQLIPQKVMSNRVEGEVPFNGGTVGFNLSNTYTNNNIFRGAERFELQVKGGLQSRIGNGAKPFSDIYQRDFSISASITVPRLMIPFYNPVLGGNGMPHTTFASSYIYALQKDVSVRRIFINSVTYDWFETKSKLHSFTPLNFEYRFGNLDTANIDLATRLNNLYYSALLDRKDLTLGMKYTYTLNADKLNQLRTFVYLRAGMDIAGNMLQGISRLAGSKHDPANDDPAKILGLPFNQYMRPEVDLRWYKHLGGERQFIARLNAGVAYAYGNSVLTGIPFEKQFFAGGSSGVRAWQARTIGPGNYNREVIASDAYRKAFFGLDQLGTMRIETNFEYRFTVAKNFLGATLKGAAFVDAGNVWNIRKNESVSSGFDELDELTIFRVSKLAKQLAVGTGLGLRYDVQYFVFRFDVGLKLKDPQFSGSDQWVISKFFTGARDFKNNYNATHGPDTYRFIQYNFGIGMPF</sequence>
<evidence type="ECO:0000313" key="7">
    <source>
        <dbReference type="EMBL" id="GAA4200842.1"/>
    </source>
</evidence>
<keyword evidence="5" id="KW-0998">Cell outer membrane</keyword>
<comment type="caution">
    <text evidence="7">The sequence shown here is derived from an EMBL/GenBank/DDBJ whole genome shotgun (WGS) entry which is preliminary data.</text>
</comment>
<dbReference type="InterPro" id="IPR000184">
    <property type="entry name" value="Bac_surfAg_D15"/>
</dbReference>
<evidence type="ECO:0000259" key="6">
    <source>
        <dbReference type="Pfam" id="PF01103"/>
    </source>
</evidence>
<keyword evidence="2" id="KW-0812">Transmembrane</keyword>
<evidence type="ECO:0000256" key="1">
    <source>
        <dbReference type="ARBA" id="ARBA00004370"/>
    </source>
</evidence>
<dbReference type="Proteomes" id="UP001501772">
    <property type="component" value="Unassembled WGS sequence"/>
</dbReference>
<name>A0ABP8B8M3_9SPHI</name>
<dbReference type="Pfam" id="PF01103">
    <property type="entry name" value="Omp85"/>
    <property type="match status" value="1"/>
</dbReference>
<reference evidence="8" key="1">
    <citation type="journal article" date="2019" name="Int. J. Syst. Evol. Microbiol.">
        <title>The Global Catalogue of Microorganisms (GCM) 10K type strain sequencing project: providing services to taxonomists for standard genome sequencing and annotation.</title>
        <authorList>
            <consortium name="The Broad Institute Genomics Platform"/>
            <consortium name="The Broad Institute Genome Sequencing Center for Infectious Disease"/>
            <person name="Wu L."/>
            <person name="Ma J."/>
        </authorList>
    </citation>
    <scope>NUCLEOTIDE SEQUENCE [LARGE SCALE GENOMIC DNA]</scope>
    <source>
        <strain evidence="8">JCM 17626</strain>
    </source>
</reference>
<accession>A0ABP8B8M3</accession>